<evidence type="ECO:0000256" key="1">
    <source>
        <dbReference type="SAM" id="MobiDB-lite"/>
    </source>
</evidence>
<sequence>MAQPGRTLLRDLDDQGHPQSSIHLSKTLRNHHPRMDRQTKHQPTTIHMGRRRRIHPQKDRTRPPHPPRRYKQTTTRHLIKGHYTRHQPRESRGVCRHRHTTVVAQGNQKHYVADCYQSLPKFTRSACTSTIRYDGSHPHASLLTWIITRLQRLRIFTPPHTNHNQNHDEKSGLAKDTATVSRFIAQHSCCANEMSVRDYPNHKHLSQRELRNDFGKALQL</sequence>
<feature type="region of interest" description="Disordered" evidence="1">
    <location>
        <begin position="1"/>
        <end position="72"/>
    </location>
</feature>
<organism evidence="2 3">
    <name type="scientific">Corynebacterium cystitidis DSM 20524</name>
    <dbReference type="NCBI Taxonomy" id="1121357"/>
    <lineage>
        <taxon>Bacteria</taxon>
        <taxon>Bacillati</taxon>
        <taxon>Actinomycetota</taxon>
        <taxon>Actinomycetes</taxon>
        <taxon>Mycobacteriales</taxon>
        <taxon>Corynebacteriaceae</taxon>
        <taxon>Corynebacterium</taxon>
    </lineage>
</organism>
<dbReference type="Proteomes" id="UP000198929">
    <property type="component" value="Unassembled WGS sequence"/>
</dbReference>
<dbReference type="EMBL" id="FOGQ01000021">
    <property type="protein sequence ID" value="SES32814.1"/>
    <property type="molecule type" value="Genomic_DNA"/>
</dbReference>
<keyword evidence="3" id="KW-1185">Reference proteome</keyword>
<evidence type="ECO:0000313" key="2">
    <source>
        <dbReference type="EMBL" id="SES32814.1"/>
    </source>
</evidence>
<dbReference type="STRING" id="1121357.SAMN05661109_02718"/>
<gene>
    <name evidence="2" type="ORF">SAMN05661109_02718</name>
</gene>
<reference evidence="3" key="1">
    <citation type="submission" date="2016-10" db="EMBL/GenBank/DDBJ databases">
        <authorList>
            <person name="Varghese N."/>
            <person name="Submissions S."/>
        </authorList>
    </citation>
    <scope>NUCLEOTIDE SEQUENCE [LARGE SCALE GENOMIC DNA]</scope>
    <source>
        <strain evidence="3">DSM 20524</strain>
    </source>
</reference>
<proteinExistence type="predicted"/>
<protein>
    <submittedName>
        <fullName evidence="2">Uncharacterized protein</fullName>
    </submittedName>
</protein>
<accession>A0A1H9WG47</accession>
<dbReference type="AlphaFoldDB" id="A0A1H9WG47"/>
<evidence type="ECO:0000313" key="3">
    <source>
        <dbReference type="Proteomes" id="UP000198929"/>
    </source>
</evidence>
<name>A0A1H9WG47_9CORY</name>